<comment type="caution">
    <text evidence="1">The sequence shown here is derived from an EMBL/GenBank/DDBJ whole genome shotgun (WGS) entry which is preliminary data.</text>
</comment>
<sequence length="310" mass="33969">MLVEKVSGPTLTCEDFSSSFLAANQTVIIGSVELVRMNRTLVLKQVGENRTPGKQQTHASGSIGHVDGQQDDISYVLNFLRVGLRFTDVLASLLGLRPSRLFLPPPTIIRLLVFFMDIVPFEENNNGNNNIDSHGISPSPDNANDFVVNEALSPNRDPVEHRLGDNLEKVTSGDIDERFLASVDAHVIFSNCLDVLNMVHIINISISPISDEVIINLDGGKHLLNLNYIDPIDHSDWICSQSGDHYGDGRNNDGISNILMEDSNLNVVQVDNDAFTMFSGKKGKKNKNKGFKVSVGRSTRSKAHSCSSIG</sequence>
<evidence type="ECO:0000313" key="1">
    <source>
        <dbReference type="EMBL" id="KAL0924892.1"/>
    </source>
</evidence>
<protein>
    <submittedName>
        <fullName evidence="1">Uncharacterized protein</fullName>
    </submittedName>
</protein>
<accession>A0ABD0VQY2</accession>
<dbReference type="EMBL" id="JANQDX010000005">
    <property type="protein sequence ID" value="KAL0924892.1"/>
    <property type="molecule type" value="Genomic_DNA"/>
</dbReference>
<gene>
    <name evidence="1" type="ORF">M5K25_005752</name>
</gene>
<dbReference type="AlphaFoldDB" id="A0ABD0VQY2"/>
<proteinExistence type="predicted"/>
<name>A0ABD0VQY2_DENTH</name>
<keyword evidence="2" id="KW-1185">Reference proteome</keyword>
<dbReference type="Proteomes" id="UP001552299">
    <property type="component" value="Unassembled WGS sequence"/>
</dbReference>
<organism evidence="1 2">
    <name type="scientific">Dendrobium thyrsiflorum</name>
    <name type="common">Pinecone-like raceme dendrobium</name>
    <name type="synonym">Orchid</name>
    <dbReference type="NCBI Taxonomy" id="117978"/>
    <lineage>
        <taxon>Eukaryota</taxon>
        <taxon>Viridiplantae</taxon>
        <taxon>Streptophyta</taxon>
        <taxon>Embryophyta</taxon>
        <taxon>Tracheophyta</taxon>
        <taxon>Spermatophyta</taxon>
        <taxon>Magnoliopsida</taxon>
        <taxon>Liliopsida</taxon>
        <taxon>Asparagales</taxon>
        <taxon>Orchidaceae</taxon>
        <taxon>Epidendroideae</taxon>
        <taxon>Malaxideae</taxon>
        <taxon>Dendrobiinae</taxon>
        <taxon>Dendrobium</taxon>
    </lineage>
</organism>
<reference evidence="1 2" key="1">
    <citation type="journal article" date="2024" name="Plant Biotechnol. J.">
        <title>Dendrobium thyrsiflorum genome and its molecular insights into genes involved in important horticultural traits.</title>
        <authorList>
            <person name="Chen B."/>
            <person name="Wang J.Y."/>
            <person name="Zheng P.J."/>
            <person name="Li K.L."/>
            <person name="Liang Y.M."/>
            <person name="Chen X.F."/>
            <person name="Zhang C."/>
            <person name="Zhao X."/>
            <person name="He X."/>
            <person name="Zhang G.Q."/>
            <person name="Liu Z.J."/>
            <person name="Xu Q."/>
        </authorList>
    </citation>
    <scope>NUCLEOTIDE SEQUENCE [LARGE SCALE GENOMIC DNA]</scope>
    <source>
        <strain evidence="1">GZMU011</strain>
    </source>
</reference>
<evidence type="ECO:0000313" key="2">
    <source>
        <dbReference type="Proteomes" id="UP001552299"/>
    </source>
</evidence>